<evidence type="ECO:0000313" key="1">
    <source>
        <dbReference type="EMBL" id="MFC5519913.1"/>
    </source>
</evidence>
<accession>A0ABW0Q5F1</accession>
<gene>
    <name evidence="1" type="ORF">ACFPP7_03150</name>
</gene>
<organism evidence="1 2">
    <name type="scientific">Polaromonas jejuensis</name>
    <dbReference type="NCBI Taxonomy" id="457502"/>
    <lineage>
        <taxon>Bacteria</taxon>
        <taxon>Pseudomonadati</taxon>
        <taxon>Pseudomonadota</taxon>
        <taxon>Betaproteobacteria</taxon>
        <taxon>Burkholderiales</taxon>
        <taxon>Comamonadaceae</taxon>
        <taxon>Polaromonas</taxon>
    </lineage>
</organism>
<proteinExistence type="predicted"/>
<evidence type="ECO:0000313" key="2">
    <source>
        <dbReference type="Proteomes" id="UP001596084"/>
    </source>
</evidence>
<dbReference type="EMBL" id="JBHSMX010000008">
    <property type="protein sequence ID" value="MFC5519913.1"/>
    <property type="molecule type" value="Genomic_DNA"/>
</dbReference>
<sequence>MSKSKAYATQPSGSYTCHVPAKLPREVSVVVSISGKVAHPVGREVVEFQAVAPDRGIIRKDTHVQQFRRSFDAFLQRVTGAGGIPPSIISMGVRPANIFCGLRRKLQSKVEETSASRYSRMICLSSDLSRRSSS</sequence>
<reference evidence="2" key="1">
    <citation type="journal article" date="2019" name="Int. J. Syst. Evol. Microbiol.">
        <title>The Global Catalogue of Microorganisms (GCM) 10K type strain sequencing project: providing services to taxonomists for standard genome sequencing and annotation.</title>
        <authorList>
            <consortium name="The Broad Institute Genomics Platform"/>
            <consortium name="The Broad Institute Genome Sequencing Center for Infectious Disease"/>
            <person name="Wu L."/>
            <person name="Ma J."/>
        </authorList>
    </citation>
    <scope>NUCLEOTIDE SEQUENCE [LARGE SCALE GENOMIC DNA]</scope>
    <source>
        <strain evidence="2">CGMCC 4.7277</strain>
    </source>
</reference>
<name>A0ABW0Q5F1_9BURK</name>
<dbReference type="Proteomes" id="UP001596084">
    <property type="component" value="Unassembled WGS sequence"/>
</dbReference>
<keyword evidence="2" id="KW-1185">Reference proteome</keyword>
<dbReference type="RefSeq" id="WP_157090295.1">
    <property type="nucleotide sequence ID" value="NZ_JBHSMX010000008.1"/>
</dbReference>
<protein>
    <submittedName>
        <fullName evidence="1">Uncharacterized protein</fullName>
    </submittedName>
</protein>
<comment type="caution">
    <text evidence="1">The sequence shown here is derived from an EMBL/GenBank/DDBJ whole genome shotgun (WGS) entry which is preliminary data.</text>
</comment>